<evidence type="ECO:0000313" key="10">
    <source>
        <dbReference type="Proteomes" id="UP000826651"/>
    </source>
</evidence>
<reference evidence="9 10" key="1">
    <citation type="submission" date="2021-04" db="EMBL/GenBank/DDBJ databases">
        <title>Ruania sp. nov., isolated from sandy soil of mangrove forest.</title>
        <authorList>
            <person name="Ge X."/>
            <person name="Huang R."/>
            <person name="Liu W."/>
        </authorList>
    </citation>
    <scope>NUCLEOTIDE SEQUENCE [LARGE SCALE GENOMIC DNA]</scope>
    <source>
        <strain evidence="9 10">N2-46</strain>
    </source>
</reference>
<evidence type="ECO:0000259" key="8">
    <source>
        <dbReference type="Pfam" id="PF03458"/>
    </source>
</evidence>
<keyword evidence="10" id="KW-1185">Reference proteome</keyword>
<feature type="transmembrane region" description="Helical" evidence="7">
    <location>
        <begin position="14"/>
        <end position="33"/>
    </location>
</feature>
<name>A0ABS7S9C7_9MICO</name>
<evidence type="ECO:0000256" key="4">
    <source>
        <dbReference type="ARBA" id="ARBA00022692"/>
    </source>
</evidence>
<organism evidence="9 10">
    <name type="scientific">Occultella gossypii</name>
    <dbReference type="NCBI Taxonomy" id="2800820"/>
    <lineage>
        <taxon>Bacteria</taxon>
        <taxon>Bacillati</taxon>
        <taxon>Actinomycetota</taxon>
        <taxon>Actinomycetes</taxon>
        <taxon>Micrococcales</taxon>
        <taxon>Ruaniaceae</taxon>
        <taxon>Occultella</taxon>
    </lineage>
</organism>
<feature type="domain" description="Glycine transporter" evidence="8">
    <location>
        <begin position="78"/>
        <end position="151"/>
    </location>
</feature>
<comment type="subcellular location">
    <subcellularLocation>
        <location evidence="1">Cell membrane</location>
        <topology evidence="1">Multi-pass membrane protein</topology>
    </subcellularLocation>
</comment>
<evidence type="ECO:0000256" key="5">
    <source>
        <dbReference type="ARBA" id="ARBA00022989"/>
    </source>
</evidence>
<evidence type="ECO:0000256" key="2">
    <source>
        <dbReference type="ARBA" id="ARBA00008193"/>
    </source>
</evidence>
<feature type="domain" description="Glycine transporter" evidence="8">
    <location>
        <begin position="2"/>
        <end position="65"/>
    </location>
</feature>
<dbReference type="InterPro" id="IPR005115">
    <property type="entry name" value="Gly_transporter"/>
</dbReference>
<evidence type="ECO:0000256" key="3">
    <source>
        <dbReference type="ARBA" id="ARBA00022475"/>
    </source>
</evidence>
<feature type="transmembrane region" description="Helical" evidence="7">
    <location>
        <begin position="102"/>
        <end position="123"/>
    </location>
</feature>
<accession>A0ABS7S9C7</accession>
<feature type="transmembrane region" description="Helical" evidence="7">
    <location>
        <begin position="159"/>
        <end position="177"/>
    </location>
</feature>
<dbReference type="PANTHER" id="PTHR30506:SF3">
    <property type="entry name" value="UPF0126 INNER MEMBRANE PROTEIN YADS-RELATED"/>
    <property type="match status" value="1"/>
</dbReference>
<gene>
    <name evidence="9" type="ORF">KCQ71_12295</name>
</gene>
<keyword evidence="3" id="KW-1003">Cell membrane</keyword>
<feature type="transmembrane region" description="Helical" evidence="7">
    <location>
        <begin position="45"/>
        <end position="65"/>
    </location>
</feature>
<evidence type="ECO:0000256" key="6">
    <source>
        <dbReference type="ARBA" id="ARBA00023136"/>
    </source>
</evidence>
<keyword evidence="5 7" id="KW-1133">Transmembrane helix</keyword>
<dbReference type="Pfam" id="PF03458">
    <property type="entry name" value="Gly_transporter"/>
    <property type="match status" value="2"/>
</dbReference>
<feature type="transmembrane region" description="Helical" evidence="7">
    <location>
        <begin position="135"/>
        <end position="153"/>
    </location>
</feature>
<dbReference type="Proteomes" id="UP000826651">
    <property type="component" value="Unassembled WGS sequence"/>
</dbReference>
<proteinExistence type="inferred from homology"/>
<dbReference type="PANTHER" id="PTHR30506">
    <property type="entry name" value="INNER MEMBRANE PROTEIN"/>
    <property type="match status" value="1"/>
</dbReference>
<evidence type="ECO:0000256" key="7">
    <source>
        <dbReference type="SAM" id="Phobius"/>
    </source>
</evidence>
<sequence>MAVLGGALARTHRLDAFGFVTLAILSGMGGGMIRDALLGQGPVAALTDGAYLLTALIAAAVIYLVRIEGRWWDRTWPVIDALALGCWAVVGTQKALAAGLGWLPALFLGTLTAVGGGAVRDVILNKVPSILGGNTLYASCAILASGVVIAFGVLDLPTLGSLVGLVVGATVCLVARARGWRLPEGYEPSLTRAGAHTLELGRRLRGSARLPLRVVRRMEHDGPPDPSRH</sequence>
<dbReference type="EMBL" id="JAGSHT010000012">
    <property type="protein sequence ID" value="MBZ2196941.1"/>
    <property type="molecule type" value="Genomic_DNA"/>
</dbReference>
<comment type="similarity">
    <text evidence="2">Belongs to the UPF0126 family.</text>
</comment>
<evidence type="ECO:0000313" key="9">
    <source>
        <dbReference type="EMBL" id="MBZ2196941.1"/>
    </source>
</evidence>
<keyword evidence="6 7" id="KW-0472">Membrane</keyword>
<comment type="caution">
    <text evidence="9">The sequence shown here is derived from an EMBL/GenBank/DDBJ whole genome shotgun (WGS) entry which is preliminary data.</text>
</comment>
<keyword evidence="4 7" id="KW-0812">Transmembrane</keyword>
<protein>
    <submittedName>
        <fullName evidence="9">Trimeric intracellular cation channel family protein</fullName>
    </submittedName>
</protein>
<evidence type="ECO:0000256" key="1">
    <source>
        <dbReference type="ARBA" id="ARBA00004651"/>
    </source>
</evidence>
<feature type="transmembrane region" description="Helical" evidence="7">
    <location>
        <begin position="77"/>
        <end position="96"/>
    </location>
</feature>